<protein>
    <recommendedName>
        <fullName evidence="2">Transmembrane protein (PGPGW)</fullName>
    </recommendedName>
</protein>
<accession>A0A6J4TVR1</accession>
<gene>
    <name evidence="1" type="ORF">AVDCRST_MAG91-3156</name>
</gene>
<dbReference type="EMBL" id="CADCVX010000550">
    <property type="protein sequence ID" value="CAA9533218.1"/>
    <property type="molecule type" value="Genomic_DNA"/>
</dbReference>
<name>A0A6J4TVR1_9SPHN</name>
<evidence type="ECO:0000313" key="1">
    <source>
        <dbReference type="EMBL" id="CAA9533218.1"/>
    </source>
</evidence>
<proteinExistence type="predicted"/>
<evidence type="ECO:0008006" key="2">
    <source>
        <dbReference type="Google" id="ProtNLM"/>
    </source>
</evidence>
<organism evidence="1">
    <name type="scientific">uncultured Sphingomonadaceae bacterium</name>
    <dbReference type="NCBI Taxonomy" id="169976"/>
    <lineage>
        <taxon>Bacteria</taxon>
        <taxon>Pseudomonadati</taxon>
        <taxon>Pseudomonadota</taxon>
        <taxon>Alphaproteobacteria</taxon>
        <taxon>Sphingomonadales</taxon>
        <taxon>Sphingomonadaceae</taxon>
        <taxon>environmental samples</taxon>
    </lineage>
</organism>
<sequence length="106" mass="11796">MSFREGWKAAGRNPMVKCLLMALGFIILAAAPFVGMLPGPGGIVLAAAGLTLVLRNSHWAKRRYVHFKRRQPRAGSWCDWGMRRPSARRREALRKSHSGLSEPAID</sequence>
<dbReference type="AlphaFoldDB" id="A0A6J4TVR1"/>
<reference evidence="1" key="1">
    <citation type="submission" date="2020-02" db="EMBL/GenBank/DDBJ databases">
        <authorList>
            <person name="Meier V. D."/>
        </authorList>
    </citation>
    <scope>NUCLEOTIDE SEQUENCE</scope>
    <source>
        <strain evidence="1">AVDCRST_MAG91</strain>
    </source>
</reference>